<feature type="region of interest" description="Disordered" evidence="1">
    <location>
        <begin position="84"/>
        <end position="137"/>
    </location>
</feature>
<sequence>MHNKRKRNREPNIKPFPASIGGDQNYAMQDYNFHDNYNSGINSFGFGYDAYGSGHSRGHPSFYRQNSMIVDHRQYYPITTREKYRNFGKPSNNSSGFESRPESNIVSQFQQQKSSNLHTGSGNFGSTFNNTRGPESNTATQFQQQKSFNVNRGAGFWKIIMHHNFNSTNLIVSKVAPDALNNTRLLEKSNTSMSLYQKADYVKTGTGNFENDFKNTRDLESKKEASPVQQPRADNVKTSKGTYNKNDRKQKAKPNTVEKRLNEIWDGLVVDWGDLGKVL</sequence>
<accession>A0A5E4PPC7</accession>
<organism evidence="2 3">
    <name type="scientific">Leptidea sinapis</name>
    <dbReference type="NCBI Taxonomy" id="189913"/>
    <lineage>
        <taxon>Eukaryota</taxon>
        <taxon>Metazoa</taxon>
        <taxon>Ecdysozoa</taxon>
        <taxon>Arthropoda</taxon>
        <taxon>Hexapoda</taxon>
        <taxon>Insecta</taxon>
        <taxon>Pterygota</taxon>
        <taxon>Neoptera</taxon>
        <taxon>Endopterygota</taxon>
        <taxon>Lepidoptera</taxon>
        <taxon>Glossata</taxon>
        <taxon>Ditrysia</taxon>
        <taxon>Papilionoidea</taxon>
        <taxon>Pieridae</taxon>
        <taxon>Dismorphiinae</taxon>
        <taxon>Leptidea</taxon>
    </lineage>
</organism>
<name>A0A5E4PPC7_9NEOP</name>
<reference evidence="2 3" key="1">
    <citation type="submission" date="2017-07" db="EMBL/GenBank/DDBJ databases">
        <authorList>
            <person name="Talla V."/>
            <person name="Backstrom N."/>
        </authorList>
    </citation>
    <scope>NUCLEOTIDE SEQUENCE [LARGE SCALE GENOMIC DNA]</scope>
</reference>
<evidence type="ECO:0000313" key="3">
    <source>
        <dbReference type="Proteomes" id="UP000324832"/>
    </source>
</evidence>
<evidence type="ECO:0000313" key="2">
    <source>
        <dbReference type="EMBL" id="VVC86786.1"/>
    </source>
</evidence>
<evidence type="ECO:0000256" key="1">
    <source>
        <dbReference type="SAM" id="MobiDB-lite"/>
    </source>
</evidence>
<gene>
    <name evidence="2" type="ORF">LSINAPIS_LOCUS540</name>
</gene>
<proteinExistence type="predicted"/>
<keyword evidence="3" id="KW-1185">Reference proteome</keyword>
<dbReference type="Proteomes" id="UP000324832">
    <property type="component" value="Unassembled WGS sequence"/>
</dbReference>
<feature type="compositionally biased region" description="Basic and acidic residues" evidence="1">
    <location>
        <begin position="211"/>
        <end position="225"/>
    </location>
</feature>
<dbReference type="EMBL" id="FZQP02000018">
    <property type="protein sequence ID" value="VVC86786.1"/>
    <property type="molecule type" value="Genomic_DNA"/>
</dbReference>
<feature type="compositionally biased region" description="Polar residues" evidence="1">
    <location>
        <begin position="89"/>
        <end position="137"/>
    </location>
</feature>
<dbReference type="AlphaFoldDB" id="A0A5E4PPC7"/>
<protein>
    <submittedName>
        <fullName evidence="2">Uncharacterized protein</fullName>
    </submittedName>
</protein>
<feature type="region of interest" description="Disordered" evidence="1">
    <location>
        <begin position="210"/>
        <end position="255"/>
    </location>
</feature>
<feature type="region of interest" description="Disordered" evidence="1">
    <location>
        <begin position="1"/>
        <end position="21"/>
    </location>
</feature>